<proteinExistence type="predicted"/>
<gene>
    <name evidence="1" type="ORF">B7G68_18540</name>
</gene>
<dbReference type="Gene3D" id="3.40.630.40">
    <property type="entry name" value="Zn-dependent exopeptidases"/>
    <property type="match status" value="1"/>
</dbReference>
<reference evidence="1 2" key="1">
    <citation type="journal article" date="2015" name="Biotechnol. Bioeng.">
        <title>Genome sequence and phenotypic characterization of Caulobacter segnis.</title>
        <authorList>
            <person name="Patel S."/>
            <person name="Fletcher B."/>
            <person name="Scott D.C."/>
            <person name="Ely B."/>
        </authorList>
    </citation>
    <scope>NUCLEOTIDE SEQUENCE [LARGE SCALE GENOMIC DNA]</scope>
    <source>
        <strain evidence="1 2">TK0059</strain>
    </source>
</reference>
<dbReference type="SUPFAM" id="SSF53187">
    <property type="entry name" value="Zn-dependent exopeptidases"/>
    <property type="match status" value="1"/>
</dbReference>
<sequence length="302" mass="32386">MSVARPIVSETLETLAGPAFEVLRAAPVGAPPPTALVFASPHSGGVYPPDMVEAARLPVETLRASEDAFVDRIIAGAPALGAAVILARLARAYVDLNREPWELDPSMFDEDLPDYAQGRTARVAAGLGAIPRVAGEGRPIYARKLTFAEARDRIELAHRPYHDALDRQLAAARAAHGAAILIDWHSMPAAAARGLRGRAGSCDIVLGDRFGAACSPKLTALVERELEALGYRVARNAPYAGGYTTEHYGRPAKRTHALQIEINRALYMDEETREPTEGLEKLTADAEALTRTLAALDVAELK</sequence>
<dbReference type="InterPro" id="IPR007709">
    <property type="entry name" value="N-FG_amidohydro"/>
</dbReference>
<name>A0ABM6TKA6_9CAUL</name>
<evidence type="ECO:0000313" key="2">
    <source>
        <dbReference type="Proteomes" id="UP000240527"/>
    </source>
</evidence>
<evidence type="ECO:0000313" key="1">
    <source>
        <dbReference type="EMBL" id="AVQ03657.1"/>
    </source>
</evidence>
<keyword evidence="2" id="KW-1185">Reference proteome</keyword>
<accession>A0ABM6TKA6</accession>
<organism evidence="1 2">
    <name type="scientific">Caulobacter segnis</name>
    <dbReference type="NCBI Taxonomy" id="88688"/>
    <lineage>
        <taxon>Bacteria</taxon>
        <taxon>Pseudomonadati</taxon>
        <taxon>Pseudomonadota</taxon>
        <taxon>Alphaproteobacteria</taxon>
        <taxon>Caulobacterales</taxon>
        <taxon>Caulobacteraceae</taxon>
        <taxon>Caulobacter</taxon>
    </lineage>
</organism>
<dbReference type="Proteomes" id="UP000240527">
    <property type="component" value="Chromosome"/>
</dbReference>
<protein>
    <submittedName>
        <fullName evidence="1">N-formylglutamate amidohydrolase</fullName>
    </submittedName>
</protein>
<dbReference type="EMBL" id="CP027850">
    <property type="protein sequence ID" value="AVQ03657.1"/>
    <property type="molecule type" value="Genomic_DNA"/>
</dbReference>
<dbReference type="RefSeq" id="WP_013080691.1">
    <property type="nucleotide sequence ID" value="NZ_CP027850.1"/>
</dbReference>
<dbReference type="Pfam" id="PF05013">
    <property type="entry name" value="FGase"/>
    <property type="match status" value="1"/>
</dbReference>